<dbReference type="AlphaFoldDB" id="A0A9P7K3R1"/>
<proteinExistence type="predicted"/>
<dbReference type="SUPFAM" id="SSF49899">
    <property type="entry name" value="Concanavalin A-like lectins/glucanases"/>
    <property type="match status" value="1"/>
</dbReference>
<dbReference type="OrthoDB" id="192832at2759"/>
<evidence type="ECO:0000313" key="4">
    <source>
        <dbReference type="Proteomes" id="UP000717328"/>
    </source>
</evidence>
<dbReference type="PROSITE" id="PS51762">
    <property type="entry name" value="GH16_2"/>
    <property type="match status" value="1"/>
</dbReference>
<dbReference type="GO" id="GO:0009251">
    <property type="term" value="P:glucan catabolic process"/>
    <property type="evidence" value="ECO:0007669"/>
    <property type="project" value="TreeGrafter"/>
</dbReference>
<evidence type="ECO:0000256" key="1">
    <source>
        <dbReference type="SAM" id="SignalP"/>
    </source>
</evidence>
<feature type="signal peptide" evidence="1">
    <location>
        <begin position="1"/>
        <end position="19"/>
    </location>
</feature>
<organism evidence="3 4">
    <name type="scientific">Sphagnurus paluster</name>
    <dbReference type="NCBI Taxonomy" id="117069"/>
    <lineage>
        <taxon>Eukaryota</taxon>
        <taxon>Fungi</taxon>
        <taxon>Dikarya</taxon>
        <taxon>Basidiomycota</taxon>
        <taxon>Agaricomycotina</taxon>
        <taxon>Agaricomycetes</taxon>
        <taxon>Agaricomycetidae</taxon>
        <taxon>Agaricales</taxon>
        <taxon>Tricholomatineae</taxon>
        <taxon>Lyophyllaceae</taxon>
        <taxon>Sphagnurus</taxon>
    </lineage>
</organism>
<dbReference type="InterPro" id="IPR050546">
    <property type="entry name" value="Glycosyl_Hydrlase_16"/>
</dbReference>
<dbReference type="Pfam" id="PF26113">
    <property type="entry name" value="GH16_XgeA"/>
    <property type="match status" value="1"/>
</dbReference>
<dbReference type="GO" id="GO:0004553">
    <property type="term" value="F:hydrolase activity, hydrolyzing O-glycosyl compounds"/>
    <property type="evidence" value="ECO:0007669"/>
    <property type="project" value="InterPro"/>
</dbReference>
<feature type="chain" id="PRO_5040244372" description="GH16 domain-containing protein" evidence="1">
    <location>
        <begin position="20"/>
        <end position="140"/>
    </location>
</feature>
<evidence type="ECO:0000259" key="2">
    <source>
        <dbReference type="PROSITE" id="PS51762"/>
    </source>
</evidence>
<evidence type="ECO:0000313" key="3">
    <source>
        <dbReference type="EMBL" id="KAG5637031.1"/>
    </source>
</evidence>
<gene>
    <name evidence="3" type="ORF">H0H81_006026</name>
</gene>
<dbReference type="Proteomes" id="UP000717328">
    <property type="component" value="Unassembled WGS sequence"/>
</dbReference>
<name>A0A9P7K3R1_9AGAR</name>
<protein>
    <recommendedName>
        <fullName evidence="2">GH16 domain-containing protein</fullName>
    </recommendedName>
</protein>
<feature type="domain" description="GH16" evidence="2">
    <location>
        <begin position="6"/>
        <end position="140"/>
    </location>
</feature>
<sequence>MRALLFPFPFLVYANTARAYCLKDNYVGSTFFDKWRWETLDDPTHGRVNYIDKWSAQAGNLSYASSNKFIMRVDANQIVAPGARGRDSVRIISNTAYGDSVTVLDLTHMPVGCATWPAFWTLSQAGPWPKGGEIDVIEGK</sequence>
<dbReference type="Gene3D" id="2.60.120.200">
    <property type="match status" value="1"/>
</dbReference>
<comment type="caution">
    <text evidence="3">The sequence shown here is derived from an EMBL/GenBank/DDBJ whole genome shotgun (WGS) entry which is preliminary data.</text>
</comment>
<accession>A0A9P7K3R1</accession>
<dbReference type="InterPro" id="IPR013320">
    <property type="entry name" value="ConA-like_dom_sf"/>
</dbReference>
<dbReference type="EMBL" id="JABCKI010005867">
    <property type="protein sequence ID" value="KAG5637031.1"/>
    <property type="molecule type" value="Genomic_DNA"/>
</dbReference>
<keyword evidence="4" id="KW-1185">Reference proteome</keyword>
<reference evidence="3" key="1">
    <citation type="submission" date="2021-02" db="EMBL/GenBank/DDBJ databases">
        <authorList>
            <person name="Nieuwenhuis M."/>
            <person name="Van De Peppel L.J.J."/>
        </authorList>
    </citation>
    <scope>NUCLEOTIDE SEQUENCE</scope>
    <source>
        <strain evidence="3">D49</strain>
    </source>
</reference>
<keyword evidence="1" id="KW-0732">Signal</keyword>
<dbReference type="PANTHER" id="PTHR10963">
    <property type="entry name" value="GLYCOSYL HYDROLASE-RELATED"/>
    <property type="match status" value="1"/>
</dbReference>
<reference evidence="3" key="2">
    <citation type="submission" date="2021-10" db="EMBL/GenBank/DDBJ databases">
        <title>Phylogenomics reveals ancestral predisposition of the termite-cultivated fungus Termitomyces towards a domesticated lifestyle.</title>
        <authorList>
            <person name="Auxier B."/>
            <person name="Grum-Grzhimaylo A."/>
            <person name="Cardenas M.E."/>
            <person name="Lodge J.D."/>
            <person name="Laessoe T."/>
            <person name="Pedersen O."/>
            <person name="Smith M.E."/>
            <person name="Kuyper T.W."/>
            <person name="Franco-Molano E.A."/>
            <person name="Baroni T.J."/>
            <person name="Aanen D.K."/>
        </authorList>
    </citation>
    <scope>NUCLEOTIDE SEQUENCE</scope>
    <source>
        <strain evidence="3">D49</strain>
    </source>
</reference>
<dbReference type="InterPro" id="IPR000757">
    <property type="entry name" value="Beta-glucanase-like"/>
</dbReference>
<dbReference type="PANTHER" id="PTHR10963:SF24">
    <property type="entry name" value="GLYCOSIDASE C21B10.07-RELATED"/>
    <property type="match status" value="1"/>
</dbReference>